<evidence type="ECO:0000313" key="2">
    <source>
        <dbReference type="Proteomes" id="UP000217790"/>
    </source>
</evidence>
<keyword evidence="2" id="KW-1185">Reference proteome</keyword>
<protein>
    <submittedName>
        <fullName evidence="1">Uncharacterized protein</fullName>
    </submittedName>
</protein>
<dbReference type="EMBL" id="KZ293651">
    <property type="protein sequence ID" value="PBK96201.1"/>
    <property type="molecule type" value="Genomic_DNA"/>
</dbReference>
<dbReference type="Proteomes" id="UP000217790">
    <property type="component" value="Unassembled WGS sequence"/>
</dbReference>
<reference evidence="2" key="1">
    <citation type="journal article" date="2017" name="Nat. Ecol. Evol.">
        <title>Genome expansion and lineage-specific genetic innovations in the forest pathogenic fungi Armillaria.</title>
        <authorList>
            <person name="Sipos G."/>
            <person name="Prasanna A.N."/>
            <person name="Walter M.C."/>
            <person name="O'Connor E."/>
            <person name="Balint B."/>
            <person name="Krizsan K."/>
            <person name="Kiss B."/>
            <person name="Hess J."/>
            <person name="Varga T."/>
            <person name="Slot J."/>
            <person name="Riley R."/>
            <person name="Boka B."/>
            <person name="Rigling D."/>
            <person name="Barry K."/>
            <person name="Lee J."/>
            <person name="Mihaltcheva S."/>
            <person name="LaButti K."/>
            <person name="Lipzen A."/>
            <person name="Waldron R."/>
            <person name="Moloney N.M."/>
            <person name="Sperisen C."/>
            <person name="Kredics L."/>
            <person name="Vagvoelgyi C."/>
            <person name="Patrignani A."/>
            <person name="Fitzpatrick D."/>
            <person name="Nagy I."/>
            <person name="Doyle S."/>
            <person name="Anderson J.B."/>
            <person name="Grigoriev I.V."/>
            <person name="Gueldener U."/>
            <person name="Muensterkoetter M."/>
            <person name="Nagy L.G."/>
        </authorList>
    </citation>
    <scope>NUCLEOTIDE SEQUENCE [LARGE SCALE GENOMIC DNA]</scope>
    <source>
        <strain evidence="2">Ar21-2</strain>
    </source>
</reference>
<proteinExistence type="predicted"/>
<dbReference type="AlphaFoldDB" id="A0A2H3DLU0"/>
<name>A0A2H3DLU0_ARMGA</name>
<sequence>MSVRMKVLKNLLDASPVAKGRLDDFMGAGREYVYFHHDMFSGSQSWGWTSDYEQQIKDTLDVIFRGGHLRICAYECHESVYNLARMVIDFQTSCIPWHTYRCSGTTDFIVLSSRIEPQAEAAVPQDIREEEWCDISQLVLLTKWVQATQEDGAILANEHIPSELDLGGFFFWRQRRVLPNGEVNNLLRYGGLPGINVKENYLGDPMEMTWCDGFIGCQLDDLSD</sequence>
<dbReference type="OrthoDB" id="10615500at2759"/>
<gene>
    <name evidence="1" type="ORF">ARMGADRAFT_1077706</name>
</gene>
<organism evidence="1 2">
    <name type="scientific">Armillaria gallica</name>
    <name type="common">Bulbous honey fungus</name>
    <name type="synonym">Armillaria bulbosa</name>
    <dbReference type="NCBI Taxonomy" id="47427"/>
    <lineage>
        <taxon>Eukaryota</taxon>
        <taxon>Fungi</taxon>
        <taxon>Dikarya</taxon>
        <taxon>Basidiomycota</taxon>
        <taxon>Agaricomycotina</taxon>
        <taxon>Agaricomycetes</taxon>
        <taxon>Agaricomycetidae</taxon>
        <taxon>Agaricales</taxon>
        <taxon>Marasmiineae</taxon>
        <taxon>Physalacriaceae</taxon>
        <taxon>Armillaria</taxon>
    </lineage>
</organism>
<evidence type="ECO:0000313" key="1">
    <source>
        <dbReference type="EMBL" id="PBK96201.1"/>
    </source>
</evidence>
<dbReference type="InParanoid" id="A0A2H3DLU0"/>
<accession>A0A2H3DLU0</accession>